<dbReference type="PANTHER" id="PTHR42659:SF2">
    <property type="entry name" value="XANTHINE DEHYDROGENASE SUBUNIT C-RELATED"/>
    <property type="match status" value="1"/>
</dbReference>
<keyword evidence="1" id="KW-0285">Flavoprotein</keyword>
<evidence type="ECO:0000256" key="3">
    <source>
        <dbReference type="ARBA" id="ARBA00023002"/>
    </source>
</evidence>
<dbReference type="SMART" id="SM01092">
    <property type="entry name" value="CO_deh_flav_C"/>
    <property type="match status" value="1"/>
</dbReference>
<dbReference type="RefSeq" id="WP_012608406.1">
    <property type="nucleotide sequence ID" value="NC_011766.1"/>
</dbReference>
<dbReference type="AlphaFoldDB" id="B8D4N4"/>
<dbReference type="Gene3D" id="3.30.43.10">
    <property type="entry name" value="Uridine Diphospho-n-acetylenolpyruvylglucosamine Reductase, domain 2"/>
    <property type="match status" value="1"/>
</dbReference>
<evidence type="ECO:0000259" key="4">
    <source>
        <dbReference type="PROSITE" id="PS51387"/>
    </source>
</evidence>
<evidence type="ECO:0000256" key="1">
    <source>
        <dbReference type="ARBA" id="ARBA00022630"/>
    </source>
</evidence>
<reference evidence="5 6" key="1">
    <citation type="journal article" date="2009" name="J. Bacteriol.">
        <title>Complete genome sequence of the anaerobic, protein-degrading hyperthermophilic crenarchaeon Desulfurococcus kamchatkensis.</title>
        <authorList>
            <person name="Ravin N.V."/>
            <person name="Mardanov A.V."/>
            <person name="Beletsky A.V."/>
            <person name="Kublanov I.V."/>
            <person name="Kolganova T.V."/>
            <person name="Lebedinsky A.V."/>
            <person name="Chernyh N.A."/>
            <person name="Bonch-Osmolovskaya E.A."/>
            <person name="Skryabin K.G."/>
        </authorList>
    </citation>
    <scope>NUCLEOTIDE SEQUENCE [LARGE SCALE GENOMIC DNA]</scope>
    <source>
        <strain evidence="6">DSM 18924 / JCM 16383 / VKM B-2413 / 1221n</strain>
    </source>
</reference>
<name>B8D4N4_DESA1</name>
<dbReference type="Pfam" id="PF00941">
    <property type="entry name" value="FAD_binding_5"/>
    <property type="match status" value="1"/>
</dbReference>
<keyword evidence="3" id="KW-0560">Oxidoreductase</keyword>
<dbReference type="InterPro" id="IPR016169">
    <property type="entry name" value="FAD-bd_PCMH_sub2"/>
</dbReference>
<dbReference type="InterPro" id="IPR036318">
    <property type="entry name" value="FAD-bd_PCMH-like_sf"/>
</dbReference>
<dbReference type="InterPro" id="IPR002346">
    <property type="entry name" value="Mopterin_DH_FAD-bd"/>
</dbReference>
<dbReference type="GO" id="GO:0016491">
    <property type="term" value="F:oxidoreductase activity"/>
    <property type="evidence" value="ECO:0007669"/>
    <property type="project" value="UniProtKB-KW"/>
</dbReference>
<dbReference type="GO" id="GO:0071949">
    <property type="term" value="F:FAD binding"/>
    <property type="evidence" value="ECO:0007669"/>
    <property type="project" value="InterPro"/>
</dbReference>
<dbReference type="eggNOG" id="arCOG01926">
    <property type="taxonomic scope" value="Archaea"/>
</dbReference>
<accession>B8D4N4</accession>
<dbReference type="Proteomes" id="UP000006903">
    <property type="component" value="Chromosome"/>
</dbReference>
<dbReference type="SUPFAM" id="SSF55447">
    <property type="entry name" value="CO dehydrogenase flavoprotein C-terminal domain-like"/>
    <property type="match status" value="1"/>
</dbReference>
<protein>
    <submittedName>
        <fullName evidence="5">Molybdopterin dehydrogenase FAD-binding</fullName>
    </submittedName>
</protein>
<dbReference type="KEGG" id="dka:DKAM_0739"/>
<evidence type="ECO:0000256" key="2">
    <source>
        <dbReference type="ARBA" id="ARBA00022827"/>
    </source>
</evidence>
<dbReference type="EMBL" id="CP001140">
    <property type="protein sequence ID" value="ACL11065.1"/>
    <property type="molecule type" value="Genomic_DNA"/>
</dbReference>
<keyword evidence="2" id="KW-0274">FAD</keyword>
<feature type="domain" description="FAD-binding PCMH-type" evidence="4">
    <location>
        <begin position="11"/>
        <end position="187"/>
    </location>
</feature>
<dbReference type="Pfam" id="PF03450">
    <property type="entry name" value="CO_deh_flav_C"/>
    <property type="match status" value="1"/>
</dbReference>
<evidence type="ECO:0000313" key="6">
    <source>
        <dbReference type="Proteomes" id="UP000006903"/>
    </source>
</evidence>
<dbReference type="InterPro" id="IPR016167">
    <property type="entry name" value="FAD-bd_PCMH_sub1"/>
</dbReference>
<organism evidence="5 6">
    <name type="scientific">Desulfurococcus amylolyticus (strain DSM 18924 / JCM 16383 / VKM B-2413 / 1221n)</name>
    <name type="common">Desulfurococcus kamchatkensis</name>
    <dbReference type="NCBI Taxonomy" id="490899"/>
    <lineage>
        <taxon>Archaea</taxon>
        <taxon>Thermoproteota</taxon>
        <taxon>Thermoprotei</taxon>
        <taxon>Desulfurococcales</taxon>
        <taxon>Desulfurococcaceae</taxon>
        <taxon>Desulfurococcus</taxon>
    </lineage>
</organism>
<dbReference type="PROSITE" id="PS51387">
    <property type="entry name" value="FAD_PCMH"/>
    <property type="match status" value="1"/>
</dbReference>
<dbReference type="GeneID" id="7170907"/>
<dbReference type="HOGENOM" id="CLU_058050_0_1_2"/>
<dbReference type="Gene3D" id="3.30.390.50">
    <property type="entry name" value="CO dehydrogenase flavoprotein, C-terminal domain"/>
    <property type="match status" value="1"/>
</dbReference>
<sequence length="300" mass="33000">MVDYEVVAVFYRLPEIRYYRPSTLDEALKLLGELSEKARILAGGTDLVLDLKIKRYNVSDLIDISKLNELRYIIDEGDRIRIGALTSIQEIADSSVIAEKAPSLKKAADEFAYWQIRNMATIGGNLCNASPAADTAPPLLVHEALVKTASIEGERIIPITEFFKGPRQTALKPSEILVEVAIPSKPQPPWRHAYYKLGRRRGHEISVTSIAIAASIDAGVFQDIRIALGSMAPTPVRARSVEVSLKGRKVSESVIEEAVEKLSSDVKPISDVRASAEYRLHVSKALLKDMLLKLVKGGGE</sequence>
<dbReference type="SUPFAM" id="SSF56176">
    <property type="entry name" value="FAD-binding/transporter-associated domain-like"/>
    <property type="match status" value="1"/>
</dbReference>
<dbReference type="InterPro" id="IPR036683">
    <property type="entry name" value="CO_DH_flav_C_dom_sf"/>
</dbReference>
<dbReference type="InterPro" id="IPR016166">
    <property type="entry name" value="FAD-bd_PCMH"/>
</dbReference>
<dbReference type="Gene3D" id="3.30.465.10">
    <property type="match status" value="1"/>
</dbReference>
<gene>
    <name evidence="5" type="ordered locus">DKAM_0739</name>
</gene>
<dbReference type="InterPro" id="IPR051312">
    <property type="entry name" value="Diverse_Substr_Oxidored"/>
</dbReference>
<evidence type="ECO:0000313" key="5">
    <source>
        <dbReference type="EMBL" id="ACL11065.1"/>
    </source>
</evidence>
<dbReference type="InterPro" id="IPR005107">
    <property type="entry name" value="CO_DH_flav_C"/>
</dbReference>
<dbReference type="FunFam" id="3.30.465.10:FF:000017">
    <property type="entry name" value="Xanthine dehydrogenase, FAD binding subunit"/>
    <property type="match status" value="1"/>
</dbReference>
<proteinExistence type="predicted"/>
<dbReference type="STRING" id="490899.DKAM_0739"/>
<dbReference type="PANTHER" id="PTHR42659">
    <property type="entry name" value="XANTHINE DEHYDROGENASE SUBUNIT C-RELATED"/>
    <property type="match status" value="1"/>
</dbReference>